<evidence type="ECO:0000313" key="7">
    <source>
        <dbReference type="EMBL" id="GAA0966084.1"/>
    </source>
</evidence>
<organism evidence="7 8">
    <name type="scientific">Actinocorallia libanotica</name>
    <dbReference type="NCBI Taxonomy" id="46162"/>
    <lineage>
        <taxon>Bacteria</taxon>
        <taxon>Bacillati</taxon>
        <taxon>Actinomycetota</taxon>
        <taxon>Actinomycetes</taxon>
        <taxon>Streptosporangiales</taxon>
        <taxon>Thermomonosporaceae</taxon>
        <taxon>Actinocorallia</taxon>
    </lineage>
</organism>
<gene>
    <name evidence="7" type="ORF">GCM10009550_67670</name>
</gene>
<keyword evidence="8" id="KW-1185">Reference proteome</keyword>
<feature type="transmembrane region" description="Helical" evidence="6">
    <location>
        <begin position="103"/>
        <end position="122"/>
    </location>
</feature>
<evidence type="ECO:0008006" key="9">
    <source>
        <dbReference type="Google" id="ProtNLM"/>
    </source>
</evidence>
<dbReference type="InterPro" id="IPR016944">
    <property type="entry name" value="UCP030066"/>
</dbReference>
<keyword evidence="3 6" id="KW-1133">Transmembrane helix</keyword>
<dbReference type="EMBL" id="BAAAHH010000041">
    <property type="protein sequence ID" value="GAA0966084.1"/>
    <property type="molecule type" value="Genomic_DNA"/>
</dbReference>
<evidence type="ECO:0000256" key="6">
    <source>
        <dbReference type="SAM" id="Phobius"/>
    </source>
</evidence>
<evidence type="ECO:0000256" key="4">
    <source>
        <dbReference type="ARBA" id="ARBA00023136"/>
    </source>
</evidence>
<evidence type="ECO:0000313" key="8">
    <source>
        <dbReference type="Proteomes" id="UP001500665"/>
    </source>
</evidence>
<proteinExistence type="predicted"/>
<keyword evidence="4 6" id="KW-0472">Membrane</keyword>
<dbReference type="PIRSF" id="PIRSF030066">
    <property type="entry name" value="UCP030066"/>
    <property type="match status" value="1"/>
</dbReference>
<evidence type="ECO:0000256" key="3">
    <source>
        <dbReference type="ARBA" id="ARBA00022989"/>
    </source>
</evidence>
<keyword evidence="2 6" id="KW-0812">Transmembrane</keyword>
<feature type="transmembrane region" description="Helical" evidence="6">
    <location>
        <begin position="7"/>
        <end position="29"/>
    </location>
</feature>
<dbReference type="RefSeq" id="WP_344245878.1">
    <property type="nucleotide sequence ID" value="NZ_BAAAHH010000041.1"/>
</dbReference>
<dbReference type="Proteomes" id="UP001500665">
    <property type="component" value="Unassembled WGS sequence"/>
</dbReference>
<reference evidence="8" key="1">
    <citation type="journal article" date="2019" name="Int. J. Syst. Evol. Microbiol.">
        <title>The Global Catalogue of Microorganisms (GCM) 10K type strain sequencing project: providing services to taxonomists for standard genome sequencing and annotation.</title>
        <authorList>
            <consortium name="The Broad Institute Genomics Platform"/>
            <consortium name="The Broad Institute Genome Sequencing Center for Infectious Disease"/>
            <person name="Wu L."/>
            <person name="Ma J."/>
        </authorList>
    </citation>
    <scope>NUCLEOTIDE SEQUENCE [LARGE SCALE GENOMIC DNA]</scope>
    <source>
        <strain evidence="8">JCM 10696</strain>
    </source>
</reference>
<protein>
    <recommendedName>
        <fullName evidence="9">DoxX-like protein</fullName>
    </recommendedName>
</protein>
<comment type="subcellular location">
    <subcellularLocation>
        <location evidence="1">Membrane</location>
        <topology evidence="1">Multi-pass membrane protein</topology>
    </subcellularLocation>
</comment>
<comment type="caution">
    <text evidence="7">The sequence shown here is derived from an EMBL/GenBank/DDBJ whole genome shotgun (WGS) entry which is preliminary data.</text>
</comment>
<evidence type="ECO:0000256" key="1">
    <source>
        <dbReference type="ARBA" id="ARBA00004141"/>
    </source>
</evidence>
<evidence type="ECO:0000256" key="2">
    <source>
        <dbReference type="ARBA" id="ARBA00022692"/>
    </source>
</evidence>
<dbReference type="InterPro" id="IPR032808">
    <property type="entry name" value="DoxX"/>
</dbReference>
<name>A0ABP4CCQ0_9ACTN</name>
<sequence length="165" mass="18152">MPKKQRIAYWASTLVLASGLAGSGIQQLLRTEGREALAPPYAWGIAELGYPVYVLTILGMWKVLGVLALLVPGQPLLKEWAYAGVFFLLTGGMFSHLASGDPWYQLLPALFLLVFTMISWYFRPADRKLQGHGVSVGQESRQPRGTFGLQDLTGEPVTGHGYERS</sequence>
<evidence type="ECO:0000256" key="5">
    <source>
        <dbReference type="SAM" id="MobiDB-lite"/>
    </source>
</evidence>
<feature type="transmembrane region" description="Helical" evidence="6">
    <location>
        <begin position="49"/>
        <end position="71"/>
    </location>
</feature>
<feature type="transmembrane region" description="Helical" evidence="6">
    <location>
        <begin position="80"/>
        <end position="97"/>
    </location>
</feature>
<feature type="region of interest" description="Disordered" evidence="5">
    <location>
        <begin position="133"/>
        <end position="165"/>
    </location>
</feature>
<dbReference type="Pfam" id="PF13564">
    <property type="entry name" value="DoxX_2"/>
    <property type="match status" value="1"/>
</dbReference>
<accession>A0ABP4CCQ0</accession>